<dbReference type="InterPro" id="IPR000073">
    <property type="entry name" value="AB_hydrolase_1"/>
</dbReference>
<dbReference type="Pfam" id="PF08386">
    <property type="entry name" value="Abhydrolase_4"/>
    <property type="match status" value="1"/>
</dbReference>
<dbReference type="PANTHER" id="PTHR43248:SF25">
    <property type="entry name" value="AB HYDROLASE-1 DOMAIN-CONTAINING PROTEIN-RELATED"/>
    <property type="match status" value="1"/>
</dbReference>
<dbReference type="InterPro" id="IPR029058">
    <property type="entry name" value="AB_hydrolase_fold"/>
</dbReference>
<keyword evidence="2 5" id="KW-0378">Hydrolase</keyword>
<dbReference type="AlphaFoldDB" id="A0A165K149"/>
<protein>
    <submittedName>
        <fullName evidence="5">Alpha/beta-hydrolase</fullName>
    </submittedName>
</protein>
<dbReference type="GO" id="GO:0016787">
    <property type="term" value="F:hydrolase activity"/>
    <property type="evidence" value="ECO:0007669"/>
    <property type="project" value="UniProtKB-KW"/>
</dbReference>
<dbReference type="STRING" id="1353952.A0A165K149"/>
<evidence type="ECO:0000259" key="4">
    <source>
        <dbReference type="Pfam" id="PF08386"/>
    </source>
</evidence>
<accession>A0A165K149</accession>
<gene>
    <name evidence="5" type="ORF">CALCODRAFT_462762</name>
</gene>
<dbReference type="InParanoid" id="A0A165K149"/>
<dbReference type="EMBL" id="KV423916">
    <property type="protein sequence ID" value="KZT62529.1"/>
    <property type="molecule type" value="Genomic_DNA"/>
</dbReference>
<organism evidence="5 6">
    <name type="scientific">Calocera cornea HHB12733</name>
    <dbReference type="NCBI Taxonomy" id="1353952"/>
    <lineage>
        <taxon>Eukaryota</taxon>
        <taxon>Fungi</taxon>
        <taxon>Dikarya</taxon>
        <taxon>Basidiomycota</taxon>
        <taxon>Agaricomycotina</taxon>
        <taxon>Dacrymycetes</taxon>
        <taxon>Dacrymycetales</taxon>
        <taxon>Dacrymycetaceae</taxon>
        <taxon>Calocera</taxon>
    </lineage>
</organism>
<dbReference type="OrthoDB" id="425534at2759"/>
<dbReference type="InterPro" id="IPR051601">
    <property type="entry name" value="Serine_prot/Carboxylest_S33"/>
</dbReference>
<dbReference type="InterPro" id="IPR013595">
    <property type="entry name" value="Pept_S33_TAP-like_C"/>
</dbReference>
<evidence type="ECO:0000259" key="3">
    <source>
        <dbReference type="Pfam" id="PF00561"/>
    </source>
</evidence>
<feature type="domain" description="AB hydrolase-1" evidence="3">
    <location>
        <begin position="135"/>
        <end position="333"/>
    </location>
</feature>
<evidence type="ECO:0000256" key="2">
    <source>
        <dbReference type="ARBA" id="ARBA00022801"/>
    </source>
</evidence>
<dbReference type="SUPFAM" id="SSF53474">
    <property type="entry name" value="alpha/beta-Hydrolases"/>
    <property type="match status" value="1"/>
</dbReference>
<dbReference type="PANTHER" id="PTHR43248">
    <property type="entry name" value="2-SUCCINYL-6-HYDROXY-2,4-CYCLOHEXADIENE-1-CARBOXYLATE SYNTHASE"/>
    <property type="match status" value="1"/>
</dbReference>
<evidence type="ECO:0000313" key="5">
    <source>
        <dbReference type="EMBL" id="KZT62529.1"/>
    </source>
</evidence>
<proteinExistence type="inferred from homology"/>
<keyword evidence="6" id="KW-1185">Reference proteome</keyword>
<dbReference type="Gene3D" id="3.40.50.1820">
    <property type="entry name" value="alpha/beta hydrolase"/>
    <property type="match status" value="1"/>
</dbReference>
<reference evidence="5 6" key="1">
    <citation type="journal article" date="2016" name="Mol. Biol. Evol.">
        <title>Comparative Genomics of Early-Diverging Mushroom-Forming Fungi Provides Insights into the Origins of Lignocellulose Decay Capabilities.</title>
        <authorList>
            <person name="Nagy L.G."/>
            <person name="Riley R."/>
            <person name="Tritt A."/>
            <person name="Adam C."/>
            <person name="Daum C."/>
            <person name="Floudas D."/>
            <person name="Sun H."/>
            <person name="Yadav J.S."/>
            <person name="Pangilinan J."/>
            <person name="Larsson K.H."/>
            <person name="Matsuura K."/>
            <person name="Barry K."/>
            <person name="Labutti K."/>
            <person name="Kuo R."/>
            <person name="Ohm R.A."/>
            <person name="Bhattacharya S.S."/>
            <person name="Shirouzu T."/>
            <person name="Yoshinaga Y."/>
            <person name="Martin F.M."/>
            <person name="Grigoriev I.V."/>
            <person name="Hibbett D.S."/>
        </authorList>
    </citation>
    <scope>NUCLEOTIDE SEQUENCE [LARGE SCALE GENOMIC DNA]</scope>
    <source>
        <strain evidence="5 6">HHB12733</strain>
    </source>
</reference>
<dbReference type="Pfam" id="PF00561">
    <property type="entry name" value="Abhydrolase_1"/>
    <property type="match status" value="1"/>
</dbReference>
<feature type="domain" description="Peptidase S33 tripeptidyl aminopeptidase-like C-terminal" evidence="4">
    <location>
        <begin position="492"/>
        <end position="599"/>
    </location>
</feature>
<name>A0A165K149_9BASI</name>
<evidence type="ECO:0000256" key="1">
    <source>
        <dbReference type="ARBA" id="ARBA00010088"/>
    </source>
</evidence>
<dbReference type="Proteomes" id="UP000076842">
    <property type="component" value="Unassembled WGS sequence"/>
</dbReference>
<evidence type="ECO:0000313" key="6">
    <source>
        <dbReference type="Proteomes" id="UP000076842"/>
    </source>
</evidence>
<sequence>METSPFCSLLHSTSMEKYGAIDSGLPTTTAGSKEVLPDLQKAKRRRTVVKRALLLSAAGALLGWKLLDGGVWHTGAKGATTGHGISWTPCADLTEFDCAYFSVPMDYADPQPSEHVSLALRRWPATAPKKDYMGTLFINPGGPGGSGTASVVNQGPTLGKILKGRYDIMSWDPRGVNMTTPSLDCYPTEYDEYMSESFSNHLGLPFQARGEGGSAAEIALMKKTDTYYLSGLGSCLKNGNAKMLASVSTAYNVRDMVRMLEALGEDERGLQYWGFSYGTILGATFSAMFPEKVHRVMLDGVSSARLYTTDMFDWGRSGMDDTNKVWQGFLSRCAKAGPARCALAKGDDTAESILARFNKVVDDLIEQPVPVSWGGVTSGIITASDVIQGVFKVLYAPKLWPTLATALAALEAGDPYPLAAYVNEPSPQGDPLTERRDPLDNIFKRHMTKTWSPVTTEAIMCSDTDQSVAHAGAPDAASFAEYSRELGKLSITGETWAHWVGKCRLWNVTATEAYRGPWKVEDGLKQTNFPVMFLGVTADPVTPLSAAKDMSAGFGNTSATLLIQDGFGHCSTAHPSLCTAKTVAAYFLEGKVPEYGTVCSSPEEYLFPEGGATDDFMSTMSVEDRELLQAWEKLGDSVVAW</sequence>
<comment type="similarity">
    <text evidence="1">Belongs to the peptidase S33 family.</text>
</comment>